<name>A0A4R2GIF2_9BACT</name>
<proteinExistence type="predicted"/>
<keyword evidence="2" id="KW-1185">Reference proteome</keyword>
<comment type="caution">
    <text evidence="1">The sequence shown here is derived from an EMBL/GenBank/DDBJ whole genome shotgun (WGS) entry which is preliminary data.</text>
</comment>
<dbReference type="RefSeq" id="WP_132433630.1">
    <property type="nucleotide sequence ID" value="NZ_SLWK01000005.1"/>
</dbReference>
<accession>A0A4R2GIF2</accession>
<dbReference type="Gene3D" id="2.60.40.1120">
    <property type="entry name" value="Carboxypeptidase-like, regulatory domain"/>
    <property type="match status" value="1"/>
</dbReference>
<reference evidence="1 2" key="1">
    <citation type="submission" date="2019-03" db="EMBL/GenBank/DDBJ databases">
        <title>Genomic Encyclopedia of Type Strains, Phase IV (KMG-IV): sequencing the most valuable type-strain genomes for metagenomic binning, comparative biology and taxonomic classification.</title>
        <authorList>
            <person name="Goeker M."/>
        </authorList>
    </citation>
    <scope>NUCLEOTIDE SEQUENCE [LARGE SCALE GENOMIC DNA]</scope>
    <source>
        <strain evidence="1 2">DSM 24179</strain>
    </source>
</reference>
<gene>
    <name evidence="1" type="ORF">EV194_105144</name>
</gene>
<protein>
    <submittedName>
        <fullName evidence="1">Carboxypeptidase-like protein</fullName>
    </submittedName>
</protein>
<evidence type="ECO:0000313" key="2">
    <source>
        <dbReference type="Proteomes" id="UP000295221"/>
    </source>
</evidence>
<dbReference type="Pfam" id="PF13715">
    <property type="entry name" value="CarbopepD_reg_2"/>
    <property type="match status" value="1"/>
</dbReference>
<dbReference type="Proteomes" id="UP000295221">
    <property type="component" value="Unassembled WGS sequence"/>
</dbReference>
<dbReference type="SUPFAM" id="SSF49464">
    <property type="entry name" value="Carboxypeptidase regulatory domain-like"/>
    <property type="match status" value="1"/>
</dbReference>
<dbReference type="GO" id="GO:0004180">
    <property type="term" value="F:carboxypeptidase activity"/>
    <property type="evidence" value="ECO:0007669"/>
    <property type="project" value="UniProtKB-KW"/>
</dbReference>
<organism evidence="1 2">
    <name type="scientific">Natronoflexus pectinivorans</name>
    <dbReference type="NCBI Taxonomy" id="682526"/>
    <lineage>
        <taxon>Bacteria</taxon>
        <taxon>Pseudomonadati</taxon>
        <taxon>Bacteroidota</taxon>
        <taxon>Bacteroidia</taxon>
        <taxon>Marinilabiliales</taxon>
        <taxon>Marinilabiliaceae</taxon>
        <taxon>Natronoflexus</taxon>
    </lineage>
</organism>
<dbReference type="AlphaFoldDB" id="A0A4R2GIF2"/>
<dbReference type="InterPro" id="IPR008969">
    <property type="entry name" value="CarboxyPept-like_regulatory"/>
</dbReference>
<keyword evidence="1" id="KW-0645">Protease</keyword>
<evidence type="ECO:0000313" key="1">
    <source>
        <dbReference type="EMBL" id="TCO08340.1"/>
    </source>
</evidence>
<dbReference type="EMBL" id="SLWK01000005">
    <property type="protein sequence ID" value="TCO08340.1"/>
    <property type="molecule type" value="Genomic_DNA"/>
</dbReference>
<sequence>MSRKIICVFLFVYIPLSAITLTGIVVDSETDNPLPYANIGLKGTRYGTISNLSGHFVLNIPDEHINEVLSFSYIGFETKELPVLLLLDDKVVRLEQSIVNLMEVTIMPDSTLRSFLRRASRKIPENYTSSNSILSGFFRQTLNDTENSNNLHFIETLIESFKTPYSDRRDGTVKIINSRKYVSEKDFFPSLFYGGTHVAHIQDMVKYRSKVLEGHKNYNYQLSGIINFNNNKVYEIAFTPTEESKSEIQGRLYIDIHSLTFVKIDYEYNQNGLDKRNQSPALRKLNSIERKGTVLYDQYNGRYFLKSAHGSETFQDENERRIISGYEYVTFKIETDNVSNFSYRDQVSEMHIPALEAVDYKKSDWKDYNVLTLPGDVNMVDTIQGFNLLSSKSKRPKSFKQGFANIMRNIEYGINVSWIDFDAPGGDYVMEYGDLDFYKHRNQKHGALLFKTHVGYRINKQFYATYNSAESLDKEFYYKYYYLGGRYYLPLKTIGNQVLLNIDGGLSWQNMGVSLGEERSYQSFSFGGRRLNADKVEAYTGLRGIGFKGGAGLSYQVSSLFHIEVGSNYLHPISMKDVAILSEKSGFLLFRKSAYEELSNTEINYRINDVRQETSGLRLSGWGFSIGMKMMF</sequence>
<dbReference type="OrthoDB" id="1489599at2"/>
<keyword evidence="1" id="KW-0378">Hydrolase</keyword>
<keyword evidence="1" id="KW-0121">Carboxypeptidase</keyword>